<dbReference type="EMBL" id="FQYY01000003">
    <property type="protein sequence ID" value="SHI62714.1"/>
    <property type="molecule type" value="Genomic_DNA"/>
</dbReference>
<dbReference type="InterPro" id="IPR013783">
    <property type="entry name" value="Ig-like_fold"/>
</dbReference>
<dbReference type="Gene3D" id="2.60.120.200">
    <property type="match status" value="1"/>
</dbReference>
<dbReference type="InterPro" id="IPR013320">
    <property type="entry name" value="ConA-like_dom_sf"/>
</dbReference>
<evidence type="ECO:0000313" key="5">
    <source>
        <dbReference type="Proteomes" id="UP000184225"/>
    </source>
</evidence>
<dbReference type="RefSeq" id="WP_073148917.1">
    <property type="nucleotide sequence ID" value="NZ_FQYY01000003.1"/>
</dbReference>
<feature type="domain" description="Fibronectin type-III" evidence="3">
    <location>
        <begin position="326"/>
        <end position="418"/>
    </location>
</feature>
<dbReference type="STRING" id="579105.SAMN04488096_10388"/>
<keyword evidence="5" id="KW-1185">Reference proteome</keyword>
<dbReference type="Pfam" id="PF13385">
    <property type="entry name" value="Laminin_G_3"/>
    <property type="match status" value="1"/>
</dbReference>
<dbReference type="SMART" id="SM00060">
    <property type="entry name" value="FN3"/>
    <property type="match status" value="2"/>
</dbReference>
<dbReference type="InterPro" id="IPR026444">
    <property type="entry name" value="Secre_tail"/>
</dbReference>
<dbReference type="OrthoDB" id="1391570at2"/>
<dbReference type="PROSITE" id="PS50853">
    <property type="entry name" value="FN3"/>
    <property type="match status" value="2"/>
</dbReference>
<name>A0A1M6CPK1_9FLAO</name>
<dbReference type="SUPFAM" id="SSF49265">
    <property type="entry name" value="Fibronectin type III"/>
    <property type="match status" value="1"/>
</dbReference>
<evidence type="ECO:0000256" key="2">
    <source>
        <dbReference type="SAM" id="SignalP"/>
    </source>
</evidence>
<reference evidence="4 5" key="1">
    <citation type="submission" date="2016-11" db="EMBL/GenBank/DDBJ databases">
        <authorList>
            <person name="Jaros S."/>
            <person name="Januszkiewicz K."/>
            <person name="Wedrychowicz H."/>
        </authorList>
    </citation>
    <scope>NUCLEOTIDE SEQUENCE [LARGE SCALE GENOMIC DNA]</scope>
    <source>
        <strain evidence="4 5">DSM 21425</strain>
    </source>
</reference>
<dbReference type="Gene3D" id="2.60.40.10">
    <property type="entry name" value="Immunoglobulins"/>
    <property type="match status" value="2"/>
</dbReference>
<dbReference type="NCBIfam" id="TIGR04183">
    <property type="entry name" value="Por_Secre_tail"/>
    <property type="match status" value="1"/>
</dbReference>
<dbReference type="GO" id="GO:0004553">
    <property type="term" value="F:hydrolase activity, hydrolyzing O-glycosyl compounds"/>
    <property type="evidence" value="ECO:0007669"/>
    <property type="project" value="UniProtKB-ARBA"/>
</dbReference>
<feature type="chain" id="PRO_5009916473" evidence="2">
    <location>
        <begin position="24"/>
        <end position="598"/>
    </location>
</feature>
<dbReference type="AlphaFoldDB" id="A0A1M6CPK1"/>
<feature type="signal peptide" evidence="2">
    <location>
        <begin position="1"/>
        <end position="23"/>
    </location>
</feature>
<proteinExistence type="predicted"/>
<organism evidence="4 5">
    <name type="scientific">Mesonia phycicola</name>
    <dbReference type="NCBI Taxonomy" id="579105"/>
    <lineage>
        <taxon>Bacteria</taxon>
        <taxon>Pseudomonadati</taxon>
        <taxon>Bacteroidota</taxon>
        <taxon>Flavobacteriia</taxon>
        <taxon>Flavobacteriales</taxon>
        <taxon>Flavobacteriaceae</taxon>
        <taxon>Mesonia</taxon>
    </lineage>
</organism>
<dbReference type="InterPro" id="IPR003961">
    <property type="entry name" value="FN3_dom"/>
</dbReference>
<dbReference type="Pfam" id="PF18962">
    <property type="entry name" value="Por_Secre_tail"/>
    <property type="match status" value="1"/>
</dbReference>
<keyword evidence="1 2" id="KW-0732">Signal</keyword>
<evidence type="ECO:0000313" key="4">
    <source>
        <dbReference type="EMBL" id="SHI62714.1"/>
    </source>
</evidence>
<accession>A0A1M6CPK1</accession>
<gene>
    <name evidence="4" type="ORF">SAMN04488096_10388</name>
</gene>
<dbReference type="GO" id="GO:0005975">
    <property type="term" value="P:carbohydrate metabolic process"/>
    <property type="evidence" value="ECO:0007669"/>
    <property type="project" value="UniProtKB-ARBA"/>
</dbReference>
<evidence type="ECO:0000259" key="3">
    <source>
        <dbReference type="PROSITE" id="PS50853"/>
    </source>
</evidence>
<dbReference type="Proteomes" id="UP000184225">
    <property type="component" value="Unassembled WGS sequence"/>
</dbReference>
<dbReference type="CDD" id="cd00063">
    <property type="entry name" value="FN3"/>
    <property type="match status" value="2"/>
</dbReference>
<dbReference type="Pfam" id="PF00041">
    <property type="entry name" value="fn3"/>
    <property type="match status" value="1"/>
</dbReference>
<dbReference type="InterPro" id="IPR036116">
    <property type="entry name" value="FN3_sf"/>
</dbReference>
<evidence type="ECO:0000256" key="1">
    <source>
        <dbReference type="ARBA" id="ARBA00022729"/>
    </source>
</evidence>
<feature type="domain" description="Fibronectin type-III" evidence="3">
    <location>
        <begin position="423"/>
        <end position="515"/>
    </location>
</feature>
<dbReference type="SUPFAM" id="SSF49899">
    <property type="entry name" value="Concanavalin A-like lectins/glucanases"/>
    <property type="match status" value="1"/>
</dbReference>
<sequence>MKKTLLNFSVLFLTLFLFNYSQAQVGLDFDGTDDYIQTSYPGVLGTNSRTFEAWIYVSAMPSSNITILDYGNSATGSRNTWIVDPSAKLNFLSGGTNGNLSSPVNSVPIGQWVHAAFVIDNGVGYTYVDGVQVATGNLSAVNTPSTGENLKIGQRVSGGNIPFDGIIDEVRVWDVARTQAEIQADMNAELCPSTANLVAYYKLNDGVADGTNTGLIVVSDNSGNGNDGILNNFALTGTSSNFVTGAALSASTGGFDNTLTVTASTLTANQTGATYQWVDCDNANVPIAGETGQSFSPTIEGNYAVEITEGTCVYMSSCVMMTICSVPSSLVYSSFDHESVDLSWIENGMSTDWELMYGVSGFNPDAATGTSVLVSGTSQYLLTGLTNNTAYDVYVRSICDVDFESNWSNVLTFTTLAQDPCPDVTGLAASNITDNSVDLTWVENGTSGTWIVKYGGVGFDPDTSGQQITDNDGVPGVSVISLQSETTYEFRVRSYCGAGEASDWSDAETFTTTEVLSVDNEILNNIELYPNPANNVINLKSNVLMDELVVYNMLGQKMMTYVPSKENVSVDISSLQSGIFFVKAKLNNNYKTFKVIKE</sequence>
<protein>
    <submittedName>
        <fullName evidence="4">Por secretion system C-terminal sorting domain-containing protein</fullName>
    </submittedName>
</protein>